<dbReference type="Gene3D" id="3.40.630.30">
    <property type="match status" value="1"/>
</dbReference>
<sequence length="134" mass="15332">MGNITVTERKPSVEEYIQLRNSVGWKILQYDKIEKGLNNSIYCVCVEDRGNIIGFGRIVGDGGTVFYIQDIMVTPSYQKQKIGTLIMRKIMDYISDNCIDGAIVGLIALSKLDKFYKKFGFVSNQNNCFYRYND</sequence>
<dbReference type="Proteomes" id="UP000037267">
    <property type="component" value="Unassembled WGS sequence"/>
</dbReference>
<comment type="caution">
    <text evidence="2">The sequence shown here is derived from an EMBL/GenBank/DDBJ whole genome shotgun (WGS) entry which is preliminary data.</text>
</comment>
<dbReference type="InterPro" id="IPR000182">
    <property type="entry name" value="GNAT_dom"/>
</dbReference>
<dbReference type="OrthoDB" id="9775804at2"/>
<dbReference type="InterPro" id="IPR053144">
    <property type="entry name" value="Acetyltransferase_Butenolide"/>
</dbReference>
<dbReference type="PROSITE" id="PS51186">
    <property type="entry name" value="GNAT"/>
    <property type="match status" value="1"/>
</dbReference>
<dbReference type="RefSeq" id="WP_050354488.1">
    <property type="nucleotide sequence ID" value="NZ_LGSS01000003.1"/>
</dbReference>
<organism evidence="2 3">
    <name type="scientific">Gottschalkia purinilytica</name>
    <name type="common">Clostridium purinilyticum</name>
    <dbReference type="NCBI Taxonomy" id="1503"/>
    <lineage>
        <taxon>Bacteria</taxon>
        <taxon>Bacillati</taxon>
        <taxon>Bacillota</taxon>
        <taxon>Tissierellia</taxon>
        <taxon>Tissierellales</taxon>
        <taxon>Gottschalkiaceae</taxon>
        <taxon>Gottschalkia</taxon>
    </lineage>
</organism>
<dbReference type="STRING" id="1503.CLPU_3c02920"/>
<accession>A0A0L0WDG5</accession>
<evidence type="ECO:0000313" key="2">
    <source>
        <dbReference type="EMBL" id="KNF09512.1"/>
    </source>
</evidence>
<dbReference type="InterPro" id="IPR016181">
    <property type="entry name" value="Acyl_CoA_acyltransferase"/>
</dbReference>
<feature type="domain" description="N-acetyltransferase" evidence="1">
    <location>
        <begin position="4"/>
        <end position="134"/>
    </location>
</feature>
<dbReference type="GO" id="GO:0016747">
    <property type="term" value="F:acyltransferase activity, transferring groups other than amino-acyl groups"/>
    <property type="evidence" value="ECO:0007669"/>
    <property type="project" value="InterPro"/>
</dbReference>
<name>A0A0L0WDG5_GOTPU</name>
<dbReference type="EMBL" id="LGSS01000003">
    <property type="protein sequence ID" value="KNF09512.1"/>
    <property type="molecule type" value="Genomic_DNA"/>
</dbReference>
<dbReference type="PANTHER" id="PTHR43233">
    <property type="entry name" value="FAMILY N-ACETYLTRANSFERASE, PUTATIVE (AFU_ORTHOLOGUE AFUA_6G03350)-RELATED"/>
    <property type="match status" value="1"/>
</dbReference>
<evidence type="ECO:0000259" key="1">
    <source>
        <dbReference type="PROSITE" id="PS51186"/>
    </source>
</evidence>
<evidence type="ECO:0000313" key="3">
    <source>
        <dbReference type="Proteomes" id="UP000037267"/>
    </source>
</evidence>
<protein>
    <submittedName>
        <fullName evidence="2">Putative P-loop ATPase</fullName>
    </submittedName>
</protein>
<dbReference type="CDD" id="cd04301">
    <property type="entry name" value="NAT_SF"/>
    <property type="match status" value="1"/>
</dbReference>
<dbReference type="Pfam" id="PF13508">
    <property type="entry name" value="Acetyltransf_7"/>
    <property type="match status" value="1"/>
</dbReference>
<dbReference type="PATRIC" id="fig|1503.3.peg.2161"/>
<dbReference type="AlphaFoldDB" id="A0A0L0WDG5"/>
<dbReference type="PANTHER" id="PTHR43233:SF1">
    <property type="entry name" value="FAMILY N-ACETYLTRANSFERASE, PUTATIVE (AFU_ORTHOLOGUE AFUA_6G03350)-RELATED"/>
    <property type="match status" value="1"/>
</dbReference>
<dbReference type="SUPFAM" id="SSF55729">
    <property type="entry name" value="Acyl-CoA N-acyltransferases (Nat)"/>
    <property type="match status" value="1"/>
</dbReference>
<reference evidence="3" key="1">
    <citation type="submission" date="2015-07" db="EMBL/GenBank/DDBJ databases">
        <title>Draft genome sequence of the purine-degrading Gottschalkia purinilyticum DSM 1384 (formerly Clostridium purinilyticum).</title>
        <authorList>
            <person name="Poehlein A."/>
            <person name="Schiel-Bengelsdorf B."/>
            <person name="Bengelsdorf F.R."/>
            <person name="Daniel R."/>
            <person name="Duerre P."/>
        </authorList>
    </citation>
    <scope>NUCLEOTIDE SEQUENCE [LARGE SCALE GENOMIC DNA]</scope>
    <source>
        <strain evidence="3">DSM 1384</strain>
    </source>
</reference>
<proteinExistence type="predicted"/>
<keyword evidence="3" id="KW-1185">Reference proteome</keyword>
<gene>
    <name evidence="2" type="ORF">CLPU_3c02920</name>
</gene>